<organism evidence="2 3">
    <name type="scientific">Didymella exigua CBS 183.55</name>
    <dbReference type="NCBI Taxonomy" id="1150837"/>
    <lineage>
        <taxon>Eukaryota</taxon>
        <taxon>Fungi</taxon>
        <taxon>Dikarya</taxon>
        <taxon>Ascomycota</taxon>
        <taxon>Pezizomycotina</taxon>
        <taxon>Dothideomycetes</taxon>
        <taxon>Pleosporomycetidae</taxon>
        <taxon>Pleosporales</taxon>
        <taxon>Pleosporineae</taxon>
        <taxon>Didymellaceae</taxon>
        <taxon>Didymella</taxon>
    </lineage>
</organism>
<keyword evidence="3" id="KW-1185">Reference proteome</keyword>
<dbReference type="OrthoDB" id="5967843at2759"/>
<protein>
    <recommendedName>
        <fullName evidence="4">NACHT domain-containing protein</fullName>
    </recommendedName>
</protein>
<proteinExistence type="predicted"/>
<sequence>MKDGKLNVPVLIFVDGLDHCENENQTRFVLRTAKSIPSDLPIRFLVSSRGTPSINAELQNPARCVVANLDGPLYRRYDRVPLSRAEEDLIQYFSNEARRAITQLGTLLHRGRGLMSEKKQDSDKRENRDRRRSSDNRHGSEEDPYSADEEDPSSCVVLIRRRPISG</sequence>
<accession>A0A6A5RX54</accession>
<evidence type="ECO:0008006" key="4">
    <source>
        <dbReference type="Google" id="ProtNLM"/>
    </source>
</evidence>
<dbReference type="RefSeq" id="XP_033453313.1">
    <property type="nucleotide sequence ID" value="XM_033588647.1"/>
</dbReference>
<gene>
    <name evidence="2" type="ORF">M421DRAFT_256495</name>
</gene>
<feature type="compositionally biased region" description="Acidic residues" evidence="1">
    <location>
        <begin position="142"/>
        <end position="152"/>
    </location>
</feature>
<feature type="region of interest" description="Disordered" evidence="1">
    <location>
        <begin position="111"/>
        <end position="166"/>
    </location>
</feature>
<feature type="compositionally biased region" description="Basic and acidic residues" evidence="1">
    <location>
        <begin position="115"/>
        <end position="141"/>
    </location>
</feature>
<reference evidence="2" key="1">
    <citation type="journal article" date="2020" name="Stud. Mycol.">
        <title>101 Dothideomycetes genomes: a test case for predicting lifestyles and emergence of pathogens.</title>
        <authorList>
            <person name="Haridas S."/>
            <person name="Albert R."/>
            <person name="Binder M."/>
            <person name="Bloem J."/>
            <person name="Labutti K."/>
            <person name="Salamov A."/>
            <person name="Andreopoulos B."/>
            <person name="Baker S."/>
            <person name="Barry K."/>
            <person name="Bills G."/>
            <person name="Bluhm B."/>
            <person name="Cannon C."/>
            <person name="Castanera R."/>
            <person name="Culley D."/>
            <person name="Daum C."/>
            <person name="Ezra D."/>
            <person name="Gonzalez J."/>
            <person name="Henrissat B."/>
            <person name="Kuo A."/>
            <person name="Liang C."/>
            <person name="Lipzen A."/>
            <person name="Lutzoni F."/>
            <person name="Magnuson J."/>
            <person name="Mondo S."/>
            <person name="Nolan M."/>
            <person name="Ohm R."/>
            <person name="Pangilinan J."/>
            <person name="Park H.-J."/>
            <person name="Ramirez L."/>
            <person name="Alfaro M."/>
            <person name="Sun H."/>
            <person name="Tritt A."/>
            <person name="Yoshinaga Y."/>
            <person name="Zwiers L.-H."/>
            <person name="Turgeon B."/>
            <person name="Goodwin S."/>
            <person name="Spatafora J."/>
            <person name="Crous P."/>
            <person name="Grigoriev I."/>
        </authorList>
    </citation>
    <scope>NUCLEOTIDE SEQUENCE</scope>
    <source>
        <strain evidence="2">CBS 183.55</strain>
    </source>
</reference>
<dbReference type="GeneID" id="54346294"/>
<evidence type="ECO:0000313" key="2">
    <source>
        <dbReference type="EMBL" id="KAF1933065.1"/>
    </source>
</evidence>
<dbReference type="AlphaFoldDB" id="A0A6A5RX54"/>
<dbReference type="EMBL" id="ML978958">
    <property type="protein sequence ID" value="KAF1933065.1"/>
    <property type="molecule type" value="Genomic_DNA"/>
</dbReference>
<evidence type="ECO:0000313" key="3">
    <source>
        <dbReference type="Proteomes" id="UP000800082"/>
    </source>
</evidence>
<evidence type="ECO:0000256" key="1">
    <source>
        <dbReference type="SAM" id="MobiDB-lite"/>
    </source>
</evidence>
<name>A0A6A5RX54_9PLEO</name>
<dbReference type="Proteomes" id="UP000800082">
    <property type="component" value="Unassembled WGS sequence"/>
</dbReference>